<keyword evidence="12 19" id="KW-0133">Cell shape</keyword>
<comment type="function">
    <text evidence="2 19">Cell wall formation.</text>
</comment>
<comment type="catalytic activity">
    <reaction evidence="18 19">
        <text>UDP-N-acetyl-alpha-D-muramate + NADP(+) = UDP-N-acetyl-3-O-(1-carboxyvinyl)-alpha-D-glucosamine + NADPH + H(+)</text>
        <dbReference type="Rhea" id="RHEA:12248"/>
        <dbReference type="ChEBI" id="CHEBI:15378"/>
        <dbReference type="ChEBI" id="CHEBI:57783"/>
        <dbReference type="ChEBI" id="CHEBI:58349"/>
        <dbReference type="ChEBI" id="CHEBI:68483"/>
        <dbReference type="ChEBI" id="CHEBI:70757"/>
        <dbReference type="EC" id="1.3.1.98"/>
    </reaction>
</comment>
<evidence type="ECO:0000256" key="9">
    <source>
        <dbReference type="ARBA" id="ARBA00022630"/>
    </source>
</evidence>
<dbReference type="GO" id="GO:0008762">
    <property type="term" value="F:UDP-N-acetylmuramate dehydrogenase activity"/>
    <property type="evidence" value="ECO:0007669"/>
    <property type="project" value="UniProtKB-UniRule"/>
</dbReference>
<dbReference type="HAMAP" id="MF_00037">
    <property type="entry name" value="MurB"/>
    <property type="match status" value="1"/>
</dbReference>
<evidence type="ECO:0000259" key="20">
    <source>
        <dbReference type="PROSITE" id="PS51387"/>
    </source>
</evidence>
<dbReference type="NCBIfam" id="NF000755">
    <property type="entry name" value="PRK00046.1"/>
    <property type="match status" value="1"/>
</dbReference>
<proteinExistence type="inferred from homology"/>
<dbReference type="GO" id="GO:0071949">
    <property type="term" value="F:FAD binding"/>
    <property type="evidence" value="ECO:0007669"/>
    <property type="project" value="InterPro"/>
</dbReference>
<organism evidence="21 22">
    <name type="scientific">Arcicella aurantiaca</name>
    <dbReference type="NCBI Taxonomy" id="591202"/>
    <lineage>
        <taxon>Bacteria</taxon>
        <taxon>Pseudomonadati</taxon>
        <taxon>Bacteroidota</taxon>
        <taxon>Cytophagia</taxon>
        <taxon>Cytophagales</taxon>
        <taxon>Flectobacillaceae</taxon>
        <taxon>Arcicella</taxon>
    </lineage>
</organism>
<dbReference type="InterPro" id="IPR006094">
    <property type="entry name" value="Oxid_FAD_bind_N"/>
</dbReference>
<keyword evidence="13 19" id="KW-0573">Peptidoglycan synthesis</keyword>
<feature type="domain" description="FAD-binding PCMH-type" evidence="20">
    <location>
        <begin position="17"/>
        <end position="188"/>
    </location>
</feature>
<keyword evidence="8 19" id="KW-0132">Cell division</keyword>
<dbReference type="EMBL" id="QGGO01000013">
    <property type="protein sequence ID" value="PWK26222.1"/>
    <property type="molecule type" value="Genomic_DNA"/>
</dbReference>
<feature type="active site" evidence="19">
    <location>
        <position position="334"/>
    </location>
</feature>
<dbReference type="Proteomes" id="UP000245489">
    <property type="component" value="Unassembled WGS sequence"/>
</dbReference>
<keyword evidence="7 19" id="KW-0963">Cytoplasm</keyword>
<dbReference type="SUPFAM" id="SSF56176">
    <property type="entry name" value="FAD-binding/transporter-associated domain-like"/>
    <property type="match status" value="1"/>
</dbReference>
<evidence type="ECO:0000256" key="5">
    <source>
        <dbReference type="ARBA" id="ARBA00012518"/>
    </source>
</evidence>
<dbReference type="GO" id="GO:0005829">
    <property type="term" value="C:cytosol"/>
    <property type="evidence" value="ECO:0007669"/>
    <property type="project" value="TreeGrafter"/>
</dbReference>
<dbReference type="Pfam" id="PF02873">
    <property type="entry name" value="MurB_C"/>
    <property type="match status" value="1"/>
</dbReference>
<evidence type="ECO:0000256" key="3">
    <source>
        <dbReference type="ARBA" id="ARBA00004496"/>
    </source>
</evidence>
<evidence type="ECO:0000313" key="22">
    <source>
        <dbReference type="Proteomes" id="UP000245489"/>
    </source>
</evidence>
<comment type="cofactor">
    <cofactor evidence="1 19">
        <name>FAD</name>
        <dbReference type="ChEBI" id="CHEBI:57692"/>
    </cofactor>
</comment>
<dbReference type="Gene3D" id="3.30.465.10">
    <property type="match status" value="1"/>
</dbReference>
<accession>A0A316E9J1</accession>
<keyword evidence="11 19" id="KW-0521">NADP</keyword>
<dbReference type="Pfam" id="PF01565">
    <property type="entry name" value="FAD_binding_4"/>
    <property type="match status" value="1"/>
</dbReference>
<evidence type="ECO:0000256" key="15">
    <source>
        <dbReference type="ARBA" id="ARBA00023306"/>
    </source>
</evidence>
<keyword evidence="16 19" id="KW-0961">Cell wall biogenesis/degradation</keyword>
<dbReference type="InterPro" id="IPR003170">
    <property type="entry name" value="MurB"/>
</dbReference>
<dbReference type="EC" id="1.3.1.98" evidence="5 19"/>
<comment type="caution">
    <text evidence="21">The sequence shown here is derived from an EMBL/GenBank/DDBJ whole genome shotgun (WGS) entry which is preliminary data.</text>
</comment>
<dbReference type="GO" id="GO:0051301">
    <property type="term" value="P:cell division"/>
    <property type="evidence" value="ECO:0007669"/>
    <property type="project" value="UniProtKB-KW"/>
</dbReference>
<dbReference type="Gene3D" id="3.30.43.10">
    <property type="entry name" value="Uridine Diphospho-n-acetylenolpyruvylglucosamine Reductase, domain 2"/>
    <property type="match status" value="1"/>
</dbReference>
<comment type="pathway">
    <text evidence="4 19">Cell wall biogenesis; peptidoglycan biosynthesis.</text>
</comment>
<feature type="active site" evidence="19">
    <location>
        <position position="164"/>
    </location>
</feature>
<evidence type="ECO:0000256" key="14">
    <source>
        <dbReference type="ARBA" id="ARBA00023002"/>
    </source>
</evidence>
<evidence type="ECO:0000256" key="11">
    <source>
        <dbReference type="ARBA" id="ARBA00022857"/>
    </source>
</evidence>
<keyword evidence="15 19" id="KW-0131">Cell cycle</keyword>
<evidence type="ECO:0000256" key="16">
    <source>
        <dbReference type="ARBA" id="ARBA00023316"/>
    </source>
</evidence>
<evidence type="ECO:0000256" key="8">
    <source>
        <dbReference type="ARBA" id="ARBA00022618"/>
    </source>
</evidence>
<evidence type="ECO:0000256" key="7">
    <source>
        <dbReference type="ARBA" id="ARBA00022490"/>
    </source>
</evidence>
<comment type="similarity">
    <text evidence="19">Belongs to the MurB family.</text>
</comment>
<comment type="subcellular location">
    <subcellularLocation>
        <location evidence="3 19">Cytoplasm</location>
    </subcellularLocation>
</comment>
<evidence type="ECO:0000256" key="19">
    <source>
        <dbReference type="HAMAP-Rule" id="MF_00037"/>
    </source>
</evidence>
<dbReference type="OrthoDB" id="9804753at2"/>
<dbReference type="AlphaFoldDB" id="A0A316E9J1"/>
<dbReference type="InterPro" id="IPR016167">
    <property type="entry name" value="FAD-bd_PCMH_sub1"/>
</dbReference>
<dbReference type="PANTHER" id="PTHR21071">
    <property type="entry name" value="UDP-N-ACETYLENOLPYRUVOYLGLUCOSAMINE REDUCTASE"/>
    <property type="match status" value="1"/>
</dbReference>
<evidence type="ECO:0000313" key="21">
    <source>
        <dbReference type="EMBL" id="PWK26222.1"/>
    </source>
</evidence>
<evidence type="ECO:0000256" key="4">
    <source>
        <dbReference type="ARBA" id="ARBA00004752"/>
    </source>
</evidence>
<dbReference type="NCBIfam" id="TIGR00179">
    <property type="entry name" value="murB"/>
    <property type="match status" value="1"/>
</dbReference>
<dbReference type="InterPro" id="IPR011601">
    <property type="entry name" value="MurB_C"/>
</dbReference>
<dbReference type="GO" id="GO:0009252">
    <property type="term" value="P:peptidoglycan biosynthetic process"/>
    <property type="evidence" value="ECO:0007669"/>
    <property type="project" value="UniProtKB-UniRule"/>
</dbReference>
<protein>
    <recommendedName>
        <fullName evidence="6 19">UDP-N-acetylenolpyruvoylglucosamine reductase</fullName>
        <ecNumber evidence="5 19">1.3.1.98</ecNumber>
    </recommendedName>
    <alternativeName>
        <fullName evidence="17 19">UDP-N-acetylmuramate dehydrogenase</fullName>
    </alternativeName>
</protein>
<evidence type="ECO:0000256" key="12">
    <source>
        <dbReference type="ARBA" id="ARBA00022960"/>
    </source>
</evidence>
<evidence type="ECO:0000256" key="6">
    <source>
        <dbReference type="ARBA" id="ARBA00015188"/>
    </source>
</evidence>
<dbReference type="GO" id="GO:0071555">
    <property type="term" value="P:cell wall organization"/>
    <property type="evidence" value="ECO:0007669"/>
    <property type="project" value="UniProtKB-KW"/>
</dbReference>
<evidence type="ECO:0000256" key="1">
    <source>
        <dbReference type="ARBA" id="ARBA00001974"/>
    </source>
</evidence>
<keyword evidence="10 19" id="KW-0274">FAD</keyword>
<reference evidence="21 22" key="1">
    <citation type="submission" date="2018-05" db="EMBL/GenBank/DDBJ databases">
        <title>Genomic Encyclopedia of Archaeal and Bacterial Type Strains, Phase II (KMG-II): from individual species to whole genera.</title>
        <authorList>
            <person name="Goeker M."/>
        </authorList>
    </citation>
    <scope>NUCLEOTIDE SEQUENCE [LARGE SCALE GENOMIC DNA]</scope>
    <source>
        <strain evidence="21 22">DSM 22214</strain>
    </source>
</reference>
<dbReference type="InterPro" id="IPR016166">
    <property type="entry name" value="FAD-bd_PCMH"/>
</dbReference>
<dbReference type="NCBIfam" id="NF010478">
    <property type="entry name" value="PRK13903.1"/>
    <property type="match status" value="1"/>
</dbReference>
<keyword evidence="22" id="KW-1185">Reference proteome</keyword>
<gene>
    <name evidence="19" type="primary">murB</name>
    <name evidence="21" type="ORF">LV89_02703</name>
</gene>
<keyword evidence="9 19" id="KW-0285">Flavoprotein</keyword>
<evidence type="ECO:0000256" key="10">
    <source>
        <dbReference type="ARBA" id="ARBA00022827"/>
    </source>
</evidence>
<dbReference type="InterPro" id="IPR036318">
    <property type="entry name" value="FAD-bd_PCMH-like_sf"/>
</dbReference>
<dbReference type="PROSITE" id="PS51387">
    <property type="entry name" value="FAD_PCMH"/>
    <property type="match status" value="1"/>
</dbReference>
<dbReference type="PANTHER" id="PTHR21071:SF4">
    <property type="entry name" value="UDP-N-ACETYLENOLPYRUVOYLGLUCOSAMINE REDUCTASE"/>
    <property type="match status" value="1"/>
</dbReference>
<evidence type="ECO:0000256" key="18">
    <source>
        <dbReference type="ARBA" id="ARBA00048914"/>
    </source>
</evidence>
<dbReference type="InterPro" id="IPR016169">
    <property type="entry name" value="FAD-bd_PCMH_sub2"/>
</dbReference>
<sequence length="338" mass="37516">MTILQNISLKPYNTFGLDATAQFFVEIQSVEELVEVLQSPDFQSIEKLFLGGGSNMLLTQDFDGLVIKINIKGIHKNFEDNTHIHIQAGAGEVWHELVMYCVEHQYAGMENLSLIPGTVGAAPMQNIGAYGVEIKDIFEELQALNLETLAIETFKLADCHFGYRESVFKHEFKGKYVITSVTFKLMKEPVFKVGYGDIQKTLEEMGVVELSIKAVSDAVISIRKSKLPDPAEIGNSGSFFKNPEIPKTQYDTLKAQFENIPSYPINESTVKVPAGWLIEQAGWKGFRDGQIGVHARQALVLVNYGGGTGEQIKALSQKVQASVFEKFGIKLSVEVNFI</sequence>
<dbReference type="Gene3D" id="3.90.78.10">
    <property type="entry name" value="UDP-N-acetylenolpyruvoylglucosamine reductase, C-terminal domain"/>
    <property type="match status" value="1"/>
</dbReference>
<evidence type="ECO:0000256" key="13">
    <source>
        <dbReference type="ARBA" id="ARBA00022984"/>
    </source>
</evidence>
<dbReference type="InterPro" id="IPR036635">
    <property type="entry name" value="MurB_C_sf"/>
</dbReference>
<dbReference type="GO" id="GO:0008360">
    <property type="term" value="P:regulation of cell shape"/>
    <property type="evidence" value="ECO:0007669"/>
    <property type="project" value="UniProtKB-KW"/>
</dbReference>
<dbReference type="SUPFAM" id="SSF56194">
    <property type="entry name" value="Uridine diphospho-N-Acetylenolpyruvylglucosamine reductase, MurB, C-terminal domain"/>
    <property type="match status" value="1"/>
</dbReference>
<keyword evidence="14 19" id="KW-0560">Oxidoreductase</keyword>
<feature type="active site" description="Proton donor" evidence="19">
    <location>
        <position position="238"/>
    </location>
</feature>
<evidence type="ECO:0000256" key="2">
    <source>
        <dbReference type="ARBA" id="ARBA00003921"/>
    </source>
</evidence>
<name>A0A316E9J1_9BACT</name>
<evidence type="ECO:0000256" key="17">
    <source>
        <dbReference type="ARBA" id="ARBA00031026"/>
    </source>
</evidence>
<dbReference type="UniPathway" id="UPA00219"/>